<dbReference type="EMBL" id="CAJNOK010012701">
    <property type="protein sequence ID" value="CAF1169098.1"/>
    <property type="molecule type" value="Genomic_DNA"/>
</dbReference>
<dbReference type="SMART" id="SM01073">
    <property type="entry name" value="CDC48_N"/>
    <property type="match status" value="1"/>
</dbReference>
<proteinExistence type="predicted"/>
<dbReference type="Proteomes" id="UP000677228">
    <property type="component" value="Unassembled WGS sequence"/>
</dbReference>
<comment type="caution">
    <text evidence="2">The sequence shown here is derived from an EMBL/GenBank/DDBJ whole genome shotgun (WGS) entry which is preliminary data.</text>
</comment>
<dbReference type="FunFam" id="2.40.40.20:FF:000003">
    <property type="entry name" value="Transitional endoplasmic reticulum ATPase"/>
    <property type="match status" value="1"/>
</dbReference>
<dbReference type="InterPro" id="IPR009010">
    <property type="entry name" value="Asp_de-COase-like_dom_sf"/>
</dbReference>
<gene>
    <name evidence="2" type="ORF">OVA965_LOCUS22477</name>
    <name evidence="3" type="ORF">TMI583_LOCUS23185</name>
</gene>
<reference evidence="2" key="1">
    <citation type="submission" date="2021-02" db="EMBL/GenBank/DDBJ databases">
        <authorList>
            <person name="Nowell W R."/>
        </authorList>
    </citation>
    <scope>NUCLEOTIDE SEQUENCE</scope>
</reference>
<organism evidence="2 4">
    <name type="scientific">Didymodactylos carnosus</name>
    <dbReference type="NCBI Taxonomy" id="1234261"/>
    <lineage>
        <taxon>Eukaryota</taxon>
        <taxon>Metazoa</taxon>
        <taxon>Spiralia</taxon>
        <taxon>Gnathifera</taxon>
        <taxon>Rotifera</taxon>
        <taxon>Eurotatoria</taxon>
        <taxon>Bdelloidea</taxon>
        <taxon>Philodinida</taxon>
        <taxon>Philodinidae</taxon>
        <taxon>Didymodactylos</taxon>
    </lineage>
</organism>
<sequence>MWSADVQVRPKPPETDENAFFCCEDQDGELSNCSTAEEAFNGNDNSVIALSKEKVNESELFRGDAISQCGNRLLVDEAVNDDNSVVDELQLFRGDTVVLKGKRRKQTVCVVLTNDTYSNDRIRMNRTVRNNLRVRLGDVVQIQGCQDVKYGKSIHVSPIDDTVQ</sequence>
<evidence type="ECO:0000313" key="3">
    <source>
        <dbReference type="EMBL" id="CAF3980434.1"/>
    </source>
</evidence>
<accession>A0A8S2EKH3</accession>
<name>A0A8S2EKH3_9BILA</name>
<feature type="non-terminal residue" evidence="2">
    <location>
        <position position="164"/>
    </location>
</feature>
<evidence type="ECO:0000313" key="4">
    <source>
        <dbReference type="Proteomes" id="UP000677228"/>
    </source>
</evidence>
<evidence type="ECO:0000259" key="1">
    <source>
        <dbReference type="SMART" id="SM01073"/>
    </source>
</evidence>
<dbReference type="Gene3D" id="2.40.40.20">
    <property type="match status" value="1"/>
</dbReference>
<evidence type="ECO:0000313" key="2">
    <source>
        <dbReference type="EMBL" id="CAF1169098.1"/>
    </source>
</evidence>
<dbReference type="SUPFAM" id="SSF50692">
    <property type="entry name" value="ADC-like"/>
    <property type="match status" value="1"/>
</dbReference>
<dbReference type="AlphaFoldDB" id="A0A8S2EKH3"/>
<dbReference type="Proteomes" id="UP000682733">
    <property type="component" value="Unassembled WGS sequence"/>
</dbReference>
<dbReference type="EMBL" id="CAJOBA010034219">
    <property type="protein sequence ID" value="CAF3980434.1"/>
    <property type="molecule type" value="Genomic_DNA"/>
</dbReference>
<dbReference type="InterPro" id="IPR003338">
    <property type="entry name" value="CDC4_N-term_subdom"/>
</dbReference>
<feature type="domain" description="CDC48 N-terminal subdomain" evidence="1">
    <location>
        <begin position="72"/>
        <end position="148"/>
    </location>
</feature>
<protein>
    <recommendedName>
        <fullName evidence="1">CDC48 N-terminal subdomain domain-containing protein</fullName>
    </recommendedName>
</protein>
<dbReference type="Pfam" id="PF02359">
    <property type="entry name" value="CDC48_N"/>
    <property type="match status" value="1"/>
</dbReference>